<proteinExistence type="predicted"/>
<keyword evidence="2" id="KW-1185">Reference proteome</keyword>
<accession>A0A0L6VMT8</accession>
<evidence type="ECO:0008006" key="3">
    <source>
        <dbReference type="Google" id="ProtNLM"/>
    </source>
</evidence>
<evidence type="ECO:0000313" key="2">
    <source>
        <dbReference type="Proteomes" id="UP000037035"/>
    </source>
</evidence>
<dbReference type="Proteomes" id="UP000037035">
    <property type="component" value="Unassembled WGS sequence"/>
</dbReference>
<dbReference type="AlphaFoldDB" id="A0A0L6VMT8"/>
<comment type="caution">
    <text evidence="1">The sequence shown here is derived from an EMBL/GenBank/DDBJ whole genome shotgun (WGS) entry which is preliminary data.</text>
</comment>
<reference evidence="1 2" key="1">
    <citation type="submission" date="2015-08" db="EMBL/GenBank/DDBJ databases">
        <title>Next Generation Sequencing and Analysis of the Genome of Puccinia sorghi L Schw, the Causal Agent of Maize Common Rust.</title>
        <authorList>
            <person name="Rochi L."/>
            <person name="Burguener G."/>
            <person name="Darino M."/>
            <person name="Turjanski A."/>
            <person name="Kreff E."/>
            <person name="Dieguez M.J."/>
            <person name="Sacco F."/>
        </authorList>
    </citation>
    <scope>NUCLEOTIDE SEQUENCE [LARGE SCALE GENOMIC DNA]</scope>
    <source>
        <strain evidence="1 2">RO10H11247</strain>
    </source>
</reference>
<organism evidence="1 2">
    <name type="scientific">Puccinia sorghi</name>
    <dbReference type="NCBI Taxonomy" id="27349"/>
    <lineage>
        <taxon>Eukaryota</taxon>
        <taxon>Fungi</taxon>
        <taxon>Dikarya</taxon>
        <taxon>Basidiomycota</taxon>
        <taxon>Pucciniomycotina</taxon>
        <taxon>Pucciniomycetes</taxon>
        <taxon>Pucciniales</taxon>
        <taxon>Pucciniaceae</taxon>
        <taxon>Puccinia</taxon>
    </lineage>
</organism>
<dbReference type="EMBL" id="LAVV01003488">
    <property type="protein sequence ID" value="KNZ62101.1"/>
    <property type="molecule type" value="Genomic_DNA"/>
</dbReference>
<gene>
    <name evidence="1" type="ORF">VP01_1313g3</name>
</gene>
<sequence>MLGDPELTEPILSQFDVLCVVKDNCDRVVDELLICRAEK</sequence>
<name>A0A0L6VMT8_9BASI</name>
<protein>
    <recommendedName>
        <fullName evidence="3">Minichromosome maintenance protein 2</fullName>
    </recommendedName>
</protein>
<dbReference type="VEuPathDB" id="FungiDB:VP01_1313g3"/>
<evidence type="ECO:0000313" key="1">
    <source>
        <dbReference type="EMBL" id="KNZ62101.1"/>
    </source>
</evidence>